<feature type="domain" description="Major facilitator superfamily (MFS) profile" evidence="9">
    <location>
        <begin position="16"/>
        <end position="470"/>
    </location>
</feature>
<dbReference type="EMBL" id="WJXB01000003">
    <property type="protein sequence ID" value="MRN53335.1"/>
    <property type="molecule type" value="Genomic_DNA"/>
</dbReference>
<feature type="transmembrane region" description="Helical" evidence="8">
    <location>
        <begin position="229"/>
        <end position="248"/>
    </location>
</feature>
<evidence type="ECO:0000256" key="2">
    <source>
        <dbReference type="ARBA" id="ARBA00008537"/>
    </source>
</evidence>
<evidence type="ECO:0000256" key="7">
    <source>
        <dbReference type="ARBA" id="ARBA00023136"/>
    </source>
</evidence>
<dbReference type="PANTHER" id="PTHR42718">
    <property type="entry name" value="MAJOR FACILITATOR SUPERFAMILY MULTIDRUG TRANSPORTER MFSC"/>
    <property type="match status" value="1"/>
</dbReference>
<feature type="transmembrane region" description="Helical" evidence="8">
    <location>
        <begin position="141"/>
        <end position="166"/>
    </location>
</feature>
<feature type="transmembrane region" description="Helical" evidence="8">
    <location>
        <begin position="82"/>
        <end position="101"/>
    </location>
</feature>
<dbReference type="GO" id="GO:0022857">
    <property type="term" value="F:transmembrane transporter activity"/>
    <property type="evidence" value="ECO:0007669"/>
    <property type="project" value="InterPro"/>
</dbReference>
<dbReference type="PANTHER" id="PTHR42718:SF9">
    <property type="entry name" value="MAJOR FACILITATOR SUPERFAMILY MULTIDRUG TRANSPORTER MFSC"/>
    <property type="match status" value="1"/>
</dbReference>
<keyword evidence="11" id="KW-1185">Reference proteome</keyword>
<evidence type="ECO:0000256" key="5">
    <source>
        <dbReference type="ARBA" id="ARBA00022692"/>
    </source>
</evidence>
<dbReference type="GO" id="GO:0005886">
    <property type="term" value="C:plasma membrane"/>
    <property type="evidence" value="ECO:0007669"/>
    <property type="project" value="UniProtKB-SubCell"/>
</dbReference>
<dbReference type="AlphaFoldDB" id="A0A7X2L1P1"/>
<comment type="caution">
    <text evidence="10">The sequence shown here is derived from an EMBL/GenBank/DDBJ whole genome shotgun (WGS) entry which is preliminary data.</text>
</comment>
<organism evidence="10 11">
    <name type="scientific">Paenibacillus monticola</name>
    <dbReference type="NCBI Taxonomy" id="2666075"/>
    <lineage>
        <taxon>Bacteria</taxon>
        <taxon>Bacillati</taxon>
        <taxon>Bacillota</taxon>
        <taxon>Bacilli</taxon>
        <taxon>Bacillales</taxon>
        <taxon>Paenibacillaceae</taxon>
        <taxon>Paenibacillus</taxon>
    </lineage>
</organism>
<dbReference type="RefSeq" id="WP_154118376.1">
    <property type="nucleotide sequence ID" value="NZ_WJXB01000003.1"/>
</dbReference>
<keyword evidence="4" id="KW-1003">Cell membrane</keyword>
<proteinExistence type="inferred from homology"/>
<evidence type="ECO:0000313" key="11">
    <source>
        <dbReference type="Proteomes" id="UP000463051"/>
    </source>
</evidence>
<feature type="transmembrane region" description="Helical" evidence="8">
    <location>
        <begin position="269"/>
        <end position="294"/>
    </location>
</feature>
<evidence type="ECO:0000256" key="6">
    <source>
        <dbReference type="ARBA" id="ARBA00022989"/>
    </source>
</evidence>
<protein>
    <submittedName>
        <fullName evidence="10">DHA2 family efflux MFS transporter permease subunit</fullName>
    </submittedName>
</protein>
<evidence type="ECO:0000313" key="10">
    <source>
        <dbReference type="EMBL" id="MRN53335.1"/>
    </source>
</evidence>
<evidence type="ECO:0000256" key="8">
    <source>
        <dbReference type="SAM" id="Phobius"/>
    </source>
</evidence>
<dbReference type="Proteomes" id="UP000463051">
    <property type="component" value="Unassembled WGS sequence"/>
</dbReference>
<feature type="transmembrane region" description="Helical" evidence="8">
    <location>
        <begin position="335"/>
        <end position="355"/>
    </location>
</feature>
<evidence type="ECO:0000256" key="4">
    <source>
        <dbReference type="ARBA" id="ARBA00022475"/>
    </source>
</evidence>
<keyword evidence="5 8" id="KW-0812">Transmembrane</keyword>
<keyword evidence="7 8" id="KW-0472">Membrane</keyword>
<accession>A0A7X2L1P1</accession>
<dbReference type="Gene3D" id="1.20.1720.10">
    <property type="entry name" value="Multidrug resistance protein D"/>
    <property type="match status" value="1"/>
</dbReference>
<feature type="transmembrane region" description="Helical" evidence="8">
    <location>
        <begin position="12"/>
        <end position="31"/>
    </location>
</feature>
<evidence type="ECO:0000259" key="9">
    <source>
        <dbReference type="PROSITE" id="PS50850"/>
    </source>
</evidence>
<evidence type="ECO:0000256" key="1">
    <source>
        <dbReference type="ARBA" id="ARBA00004651"/>
    </source>
</evidence>
<dbReference type="InterPro" id="IPR020846">
    <property type="entry name" value="MFS_dom"/>
</dbReference>
<feature type="transmembrane region" description="Helical" evidence="8">
    <location>
        <begin position="172"/>
        <end position="192"/>
    </location>
</feature>
<feature type="transmembrane region" description="Helical" evidence="8">
    <location>
        <begin position="107"/>
        <end position="129"/>
    </location>
</feature>
<reference evidence="10 11" key="1">
    <citation type="submission" date="2019-11" db="EMBL/GenBank/DDBJ databases">
        <title>Paenibacillus monticola sp. nov., a novel PGPR strain isolated from mountain sample in China.</title>
        <authorList>
            <person name="Zhao Q."/>
            <person name="Li H.-P."/>
            <person name="Zhang J.-L."/>
        </authorList>
    </citation>
    <scope>NUCLEOTIDE SEQUENCE [LARGE SCALE GENOMIC DNA]</scope>
    <source>
        <strain evidence="10 11">LC-T2</strain>
    </source>
</reference>
<dbReference type="SUPFAM" id="SSF103473">
    <property type="entry name" value="MFS general substrate transporter"/>
    <property type="match status" value="1"/>
</dbReference>
<feature type="transmembrane region" description="Helical" evidence="8">
    <location>
        <begin position="441"/>
        <end position="465"/>
    </location>
</feature>
<feature type="transmembrane region" description="Helical" evidence="8">
    <location>
        <begin position="402"/>
        <end position="421"/>
    </location>
</feature>
<gene>
    <name evidence="10" type="ORF">GJB61_10065</name>
</gene>
<dbReference type="InterPro" id="IPR011701">
    <property type="entry name" value="MFS"/>
</dbReference>
<dbReference type="Pfam" id="PF07690">
    <property type="entry name" value="MFS_1"/>
    <property type="match status" value="1"/>
</dbReference>
<name>A0A7X2L1P1_9BACL</name>
<feature type="transmembrane region" description="Helical" evidence="8">
    <location>
        <begin position="361"/>
        <end position="381"/>
    </location>
</feature>
<dbReference type="NCBIfam" id="TIGR00711">
    <property type="entry name" value="efflux_EmrB"/>
    <property type="match status" value="1"/>
</dbReference>
<keyword evidence="6 8" id="KW-1133">Transmembrane helix</keyword>
<sequence length="472" mass="51042">MKSLSPSTASVPLWPIMTAVFCSVFISNLNTSTVNLAVPTLIKAFHSDMSIVQWALTGYMMAIGIGSPMAGFLISRYGNKKVYATTLIGFSLASLLCSLAWSPLSLIGARVIQGGCAGLMLPVTLTLLYRTVDRKQQPMAVSLWEAAGWLGPALGPVVSGICLQYLSWRWLFLLNMPLLILSIVLVLRYVPASVGDHSKRLDKLSAVLSSTGSFTVLLSFSRASAWGLLNIKTLLLLAVGILLLVLFVRRQLHADNPLLEFRVFRYRPYAISVLMLGLINAALFAVVYFVPYFLQTAQGLRAADTGLIMLPSSVITVLLLPLVGKLYTKLGPMKLAGTGISLMILATWMLSHINVDTSSGTVILWTVTRNIGIAFSSMPLMNAGLSGVSDSLIGYATSMTSWVRQCMGSLSIAILTAYYTWRTISYSGTTAAVAESTAAVTYGVHHVFLLVTLLLVCMLPLVLIFKKKVPSV</sequence>
<keyword evidence="3" id="KW-0813">Transport</keyword>
<comment type="subcellular location">
    <subcellularLocation>
        <location evidence="1">Cell membrane</location>
        <topology evidence="1">Multi-pass membrane protein</topology>
    </subcellularLocation>
</comment>
<dbReference type="Gene3D" id="1.20.1250.20">
    <property type="entry name" value="MFS general substrate transporter like domains"/>
    <property type="match status" value="1"/>
</dbReference>
<dbReference type="InterPro" id="IPR004638">
    <property type="entry name" value="EmrB-like"/>
</dbReference>
<comment type="similarity">
    <text evidence="2">Belongs to the major facilitator superfamily. EmrB family.</text>
</comment>
<feature type="transmembrane region" description="Helical" evidence="8">
    <location>
        <begin position="306"/>
        <end position="323"/>
    </location>
</feature>
<evidence type="ECO:0000256" key="3">
    <source>
        <dbReference type="ARBA" id="ARBA00022448"/>
    </source>
</evidence>
<dbReference type="PROSITE" id="PS50850">
    <property type="entry name" value="MFS"/>
    <property type="match status" value="1"/>
</dbReference>
<dbReference type="InterPro" id="IPR036259">
    <property type="entry name" value="MFS_trans_sf"/>
</dbReference>
<feature type="transmembrane region" description="Helical" evidence="8">
    <location>
        <begin position="51"/>
        <end position="75"/>
    </location>
</feature>